<dbReference type="EMBL" id="DYXC01000017">
    <property type="protein sequence ID" value="HJF13377.1"/>
    <property type="molecule type" value="Genomic_DNA"/>
</dbReference>
<evidence type="ECO:0000313" key="4">
    <source>
        <dbReference type="Proteomes" id="UP000703315"/>
    </source>
</evidence>
<dbReference type="PANTHER" id="PTHR11895:SF7">
    <property type="entry name" value="GLUTAMYL-TRNA(GLN) AMIDOTRANSFERASE SUBUNIT A, MITOCHONDRIAL"/>
    <property type="match status" value="1"/>
</dbReference>
<comment type="similarity">
    <text evidence="1">Belongs to the amidase family.</text>
</comment>
<name>A0A921FLA0_9MICC</name>
<reference evidence="3" key="2">
    <citation type="submission" date="2021-09" db="EMBL/GenBank/DDBJ databases">
        <authorList>
            <person name="Gilroy R."/>
        </authorList>
    </citation>
    <scope>NUCLEOTIDE SEQUENCE</scope>
    <source>
        <strain evidence="3">ChiHjej13B12-14962</strain>
    </source>
</reference>
<feature type="domain" description="Amidase" evidence="2">
    <location>
        <begin position="23"/>
        <end position="447"/>
    </location>
</feature>
<dbReference type="InterPro" id="IPR020556">
    <property type="entry name" value="Amidase_CS"/>
</dbReference>
<evidence type="ECO:0000256" key="1">
    <source>
        <dbReference type="ARBA" id="ARBA00009199"/>
    </source>
</evidence>
<accession>A0A921FLA0</accession>
<dbReference type="InterPro" id="IPR023631">
    <property type="entry name" value="Amidase_dom"/>
</dbReference>
<dbReference type="Proteomes" id="UP000703315">
    <property type="component" value="Unassembled WGS sequence"/>
</dbReference>
<evidence type="ECO:0000313" key="3">
    <source>
        <dbReference type="EMBL" id="HJF13377.1"/>
    </source>
</evidence>
<sequence length="472" mass="50663">MNLFSSASSLAHMIRDRKISPVEVVTEYTAHIDRKNPEINAYVWRNDDQALEQARAAEQKVLSGDTTQPFLGVPVPVKNLSDVAGQPNDQCSLAMDDTPRTETDPAVQRLIDGGFTLQGRTNSPEFGPLTVSQNRKYGATANPWNLQRTAGGSSGGAAAAVASGMAPVAHASDGGGSIRVPSSCCGLVGLKPSRGRIPQGVAGWEHSTTEGAITRTIEDAAGLLDVMSGPDLTAWYSAPEPAELYMYSYLRDPGSLRIGLMLSPPTGLPVDDACLEATHAAAGVLRSFGHTVVDATPRLYSPQSIEDFQIIVSAWTGANDVADESLLDTYIRERVQQGRSYDATQYAAASARIQLETRDILPQWGQDFDVLLTPTMATTVPDLTVVYDEANTASLAERTTELRMISFTSFVNMSGQPAISLPVHQDAEGLPVGVQLVGGAFREDVLLQLGRQLEQHFQWQHTLASLQTGIQA</sequence>
<dbReference type="GO" id="GO:0003824">
    <property type="term" value="F:catalytic activity"/>
    <property type="evidence" value="ECO:0007669"/>
    <property type="project" value="InterPro"/>
</dbReference>
<proteinExistence type="inferred from homology"/>
<dbReference type="Gene3D" id="3.90.1300.10">
    <property type="entry name" value="Amidase signature (AS) domain"/>
    <property type="match status" value="1"/>
</dbReference>
<reference evidence="3" key="1">
    <citation type="journal article" date="2021" name="PeerJ">
        <title>Extensive microbial diversity within the chicken gut microbiome revealed by metagenomics and culture.</title>
        <authorList>
            <person name="Gilroy R."/>
            <person name="Ravi A."/>
            <person name="Getino M."/>
            <person name="Pursley I."/>
            <person name="Horton D.L."/>
            <person name="Alikhan N.F."/>
            <person name="Baker D."/>
            <person name="Gharbi K."/>
            <person name="Hall N."/>
            <person name="Watson M."/>
            <person name="Adriaenssens E.M."/>
            <person name="Foster-Nyarko E."/>
            <person name="Jarju S."/>
            <person name="Secka A."/>
            <person name="Antonio M."/>
            <person name="Oren A."/>
            <person name="Chaudhuri R.R."/>
            <person name="La Ragione R."/>
            <person name="Hildebrand F."/>
            <person name="Pallen M.J."/>
        </authorList>
    </citation>
    <scope>NUCLEOTIDE SEQUENCE</scope>
    <source>
        <strain evidence="3">ChiHjej13B12-14962</strain>
    </source>
</reference>
<dbReference type="PANTHER" id="PTHR11895">
    <property type="entry name" value="TRANSAMIDASE"/>
    <property type="match status" value="1"/>
</dbReference>
<protein>
    <submittedName>
        <fullName evidence="3">Amidase</fullName>
    </submittedName>
</protein>
<evidence type="ECO:0000259" key="2">
    <source>
        <dbReference type="Pfam" id="PF01425"/>
    </source>
</evidence>
<dbReference type="AlphaFoldDB" id="A0A921FLA0"/>
<dbReference type="InterPro" id="IPR036928">
    <property type="entry name" value="AS_sf"/>
</dbReference>
<dbReference type="SUPFAM" id="SSF75304">
    <property type="entry name" value="Amidase signature (AS) enzymes"/>
    <property type="match status" value="1"/>
</dbReference>
<gene>
    <name evidence="3" type="ORF">K8V32_01050</name>
</gene>
<dbReference type="PROSITE" id="PS00571">
    <property type="entry name" value="AMIDASES"/>
    <property type="match status" value="1"/>
</dbReference>
<organism evidence="3 4">
    <name type="scientific">Enteractinococcus helveticum</name>
    <dbReference type="NCBI Taxonomy" id="1837282"/>
    <lineage>
        <taxon>Bacteria</taxon>
        <taxon>Bacillati</taxon>
        <taxon>Actinomycetota</taxon>
        <taxon>Actinomycetes</taxon>
        <taxon>Micrococcales</taxon>
        <taxon>Micrococcaceae</taxon>
    </lineage>
</organism>
<dbReference type="RefSeq" id="WP_303901533.1">
    <property type="nucleotide sequence ID" value="NZ_DYXC01000017.1"/>
</dbReference>
<dbReference type="InterPro" id="IPR000120">
    <property type="entry name" value="Amidase"/>
</dbReference>
<dbReference type="Pfam" id="PF01425">
    <property type="entry name" value="Amidase"/>
    <property type="match status" value="1"/>
</dbReference>
<comment type="caution">
    <text evidence="3">The sequence shown here is derived from an EMBL/GenBank/DDBJ whole genome shotgun (WGS) entry which is preliminary data.</text>
</comment>